<dbReference type="EMBL" id="PDND01000009">
    <property type="protein sequence ID" value="PGH36322.1"/>
    <property type="molecule type" value="Genomic_DNA"/>
</dbReference>
<accession>A0A2B7ZTK2</accession>
<gene>
    <name evidence="2" type="ORF">GX50_00827</name>
</gene>
<dbReference type="AlphaFoldDB" id="A0A2B7ZTK2"/>
<evidence type="ECO:0000313" key="3">
    <source>
        <dbReference type="Proteomes" id="UP000226031"/>
    </source>
</evidence>
<dbReference type="Proteomes" id="UP000226031">
    <property type="component" value="Unassembled WGS sequence"/>
</dbReference>
<feature type="compositionally biased region" description="Polar residues" evidence="1">
    <location>
        <begin position="131"/>
        <end position="144"/>
    </location>
</feature>
<sequence length="151" mass="17230">MAGRIRLSKRKRTKRADFFQPGYEYFRQDNKVVRDTSYNKTLDSNPLCTIKFRYRSREALKELGDIPAPGSLTVRVKETHEEECLRGERLNMFLHNPYEMPNLNRGAERSPMGMGATTGTLPLHIKPPEARNSSGGVTPSNNCPDQYLPDN</sequence>
<evidence type="ECO:0000313" key="2">
    <source>
        <dbReference type="EMBL" id="PGH36322.1"/>
    </source>
</evidence>
<evidence type="ECO:0000256" key="1">
    <source>
        <dbReference type="SAM" id="MobiDB-lite"/>
    </source>
</evidence>
<feature type="region of interest" description="Disordered" evidence="1">
    <location>
        <begin position="115"/>
        <end position="151"/>
    </location>
</feature>
<reference evidence="2 3" key="1">
    <citation type="submission" date="2017-10" db="EMBL/GenBank/DDBJ databases">
        <title>Comparative genomics in systemic dimorphic fungi from Ajellomycetaceae.</title>
        <authorList>
            <person name="Munoz J.F."/>
            <person name="Mcewen J.G."/>
            <person name="Clay O.K."/>
            <person name="Cuomo C.A."/>
        </authorList>
    </citation>
    <scope>NUCLEOTIDE SEQUENCE [LARGE SCALE GENOMIC DNA]</scope>
    <source>
        <strain evidence="2 3">UAMH4076</strain>
    </source>
</reference>
<protein>
    <submittedName>
        <fullName evidence="2">Uncharacterized protein</fullName>
    </submittedName>
</protein>
<name>A0A2B7ZTK2_9EURO</name>
<organism evidence="2 3">
    <name type="scientific">[Emmonsia] crescens</name>
    <dbReference type="NCBI Taxonomy" id="73230"/>
    <lineage>
        <taxon>Eukaryota</taxon>
        <taxon>Fungi</taxon>
        <taxon>Dikarya</taxon>
        <taxon>Ascomycota</taxon>
        <taxon>Pezizomycotina</taxon>
        <taxon>Eurotiomycetes</taxon>
        <taxon>Eurotiomycetidae</taxon>
        <taxon>Onygenales</taxon>
        <taxon>Ajellomycetaceae</taxon>
        <taxon>Emergomyces</taxon>
    </lineage>
</organism>
<keyword evidence="3" id="KW-1185">Reference proteome</keyword>
<proteinExistence type="predicted"/>
<comment type="caution">
    <text evidence="2">The sequence shown here is derived from an EMBL/GenBank/DDBJ whole genome shotgun (WGS) entry which is preliminary data.</text>
</comment>